<dbReference type="GO" id="GO:0005634">
    <property type="term" value="C:nucleus"/>
    <property type="evidence" value="ECO:0007669"/>
    <property type="project" value="UniProtKB-SubCell"/>
</dbReference>
<dbReference type="HOGENOM" id="CLU_009123_12_6_1"/>
<dbReference type="AlphaFoldDB" id="E3N7B2"/>
<dbReference type="SUPFAM" id="SSF53098">
    <property type="entry name" value="Ribonuclease H-like"/>
    <property type="match status" value="1"/>
</dbReference>
<feature type="domain" description="BED-type" evidence="9">
    <location>
        <begin position="11"/>
        <end position="48"/>
    </location>
</feature>
<dbReference type="STRING" id="31234.E3N7B2"/>
<protein>
    <submittedName>
        <fullName evidence="11">Uncharacterized protein</fullName>
    </submittedName>
</protein>
<keyword evidence="2" id="KW-0479">Metal-binding</keyword>
<dbReference type="GO" id="GO:0003677">
    <property type="term" value="F:DNA binding"/>
    <property type="evidence" value="ECO:0007669"/>
    <property type="project" value="UniProtKB-KW"/>
</dbReference>
<keyword evidence="5" id="KW-0805">Transcription regulation</keyword>
<sequence>MAFKRSKYDVYFQRIGEMAHCRLCTRQVRWAKNGGTNCLRLHLASRHPQEMEQLSHALAKQARSPDESGISLDYTALFGHEVWETSHSPGGNEMIQPQPKIKISEHDISVIAMICEDRLPVTMLDGSGFRKFLEKLRPGVQLKNVPYYIQNVLPALCDNLEEKVQIDLMFANNVSLVFDTFKSDADRAEHVSLSAYWTNVETMEPRHALLFYETGPEFSEISSPFLHSKLTKYGVLHKIIGYMSESQSISKIDWLENSSTKLPNFEEILDEIARSIYSNSPDLLRKIAHTVIDFQNAQKEQVTLASVILFQDTALPNVVLEKPNSLSWSGHHEILRILLQIYAIRNSTNSSDKENRSYTELNEEEMKVTNFIYSILEQVQEAHDQIRHRHYQTASVIIPSLRVLLHKLTDVVKNDPSSPEQLIGRNVLNKLETAANFSQENMVLKTATFLDPRFKEEFFFECHKSYMLSNFKDRNNKVIKEEVLIPPKYEENTRGMSLFDRFIQEKSDRSSSEPKTESLEKVSFQPDSISYFIFQEIEDYLREETNSQTDPTDFWMQNPCKFPILKSLASQYLAIPASASGAKKLYEDGEKMVPTGISDNIRDCFVFCSANIDIYGY</sequence>
<keyword evidence="4" id="KW-0862">Zinc</keyword>
<keyword evidence="12" id="KW-1185">Reference proteome</keyword>
<dbReference type="InterPro" id="IPR008906">
    <property type="entry name" value="HATC_C_dom"/>
</dbReference>
<evidence type="ECO:0000256" key="6">
    <source>
        <dbReference type="ARBA" id="ARBA00023125"/>
    </source>
</evidence>
<dbReference type="PANTHER" id="PTHR46481">
    <property type="entry name" value="ZINC FINGER BED DOMAIN-CONTAINING PROTEIN 4"/>
    <property type="match status" value="1"/>
</dbReference>
<dbReference type="OrthoDB" id="117690at2759"/>
<dbReference type="PANTHER" id="PTHR46481:SF10">
    <property type="entry name" value="ZINC FINGER BED DOMAIN-CONTAINING PROTEIN 39"/>
    <property type="match status" value="1"/>
</dbReference>
<dbReference type="EMBL" id="DS268547">
    <property type="protein sequence ID" value="EFO88534.1"/>
    <property type="molecule type" value="Genomic_DNA"/>
</dbReference>
<accession>E3N7B2</accession>
<dbReference type="Pfam" id="PF05699">
    <property type="entry name" value="Dimer_Tnp_hAT"/>
    <property type="match status" value="1"/>
</dbReference>
<comment type="subcellular location">
    <subcellularLocation>
        <location evidence="1">Nucleus</location>
    </subcellularLocation>
</comment>
<evidence type="ECO:0000313" key="12">
    <source>
        <dbReference type="Proteomes" id="UP000008281"/>
    </source>
</evidence>
<dbReference type="InterPro" id="IPR012337">
    <property type="entry name" value="RNaseH-like_sf"/>
</dbReference>
<evidence type="ECO:0000256" key="2">
    <source>
        <dbReference type="ARBA" id="ARBA00022723"/>
    </source>
</evidence>
<dbReference type="OMA" id="CCANLEV"/>
<keyword evidence="3" id="KW-0863">Zinc-finger</keyword>
<name>E3N7B2_CAERE</name>
<organism evidence="12">
    <name type="scientific">Caenorhabditis remanei</name>
    <name type="common">Caenorhabditis vulgaris</name>
    <dbReference type="NCBI Taxonomy" id="31234"/>
    <lineage>
        <taxon>Eukaryota</taxon>
        <taxon>Metazoa</taxon>
        <taxon>Ecdysozoa</taxon>
        <taxon>Nematoda</taxon>
        <taxon>Chromadorea</taxon>
        <taxon>Rhabditida</taxon>
        <taxon>Rhabditina</taxon>
        <taxon>Rhabditomorpha</taxon>
        <taxon>Rhabditoidea</taxon>
        <taxon>Rhabditidae</taxon>
        <taxon>Peloderinae</taxon>
        <taxon>Caenorhabditis</taxon>
    </lineage>
</organism>
<keyword evidence="6" id="KW-0238">DNA-binding</keyword>
<dbReference type="Proteomes" id="UP000008281">
    <property type="component" value="Unassembled WGS sequence"/>
</dbReference>
<dbReference type="Pfam" id="PF02892">
    <property type="entry name" value="zf-BED"/>
    <property type="match status" value="1"/>
</dbReference>
<keyword evidence="8" id="KW-0539">Nucleus</keyword>
<evidence type="ECO:0000313" key="11">
    <source>
        <dbReference type="EMBL" id="EFO88534.1"/>
    </source>
</evidence>
<dbReference type="InterPro" id="IPR003656">
    <property type="entry name" value="Znf_BED"/>
</dbReference>
<evidence type="ECO:0000256" key="4">
    <source>
        <dbReference type="ARBA" id="ARBA00022833"/>
    </source>
</evidence>
<evidence type="ECO:0000256" key="5">
    <source>
        <dbReference type="ARBA" id="ARBA00023015"/>
    </source>
</evidence>
<evidence type="ECO:0000256" key="1">
    <source>
        <dbReference type="ARBA" id="ARBA00004123"/>
    </source>
</evidence>
<reference evidence="11" key="1">
    <citation type="submission" date="2007-07" db="EMBL/GenBank/DDBJ databases">
        <title>PCAP assembly of the Caenorhabditis remanei genome.</title>
        <authorList>
            <consortium name="The Caenorhabditis remanei Sequencing Consortium"/>
            <person name="Wilson R.K."/>
        </authorList>
    </citation>
    <scope>NUCLEOTIDE SEQUENCE [LARGE SCALE GENOMIC DNA]</scope>
    <source>
        <strain evidence="11">PB4641</strain>
    </source>
</reference>
<dbReference type="InterPro" id="IPR052035">
    <property type="entry name" value="ZnF_BED_domain_contain"/>
</dbReference>
<evidence type="ECO:0000256" key="7">
    <source>
        <dbReference type="ARBA" id="ARBA00023163"/>
    </source>
</evidence>
<gene>
    <name evidence="11" type="ORF">CRE_13014</name>
</gene>
<evidence type="ECO:0000259" key="9">
    <source>
        <dbReference type="Pfam" id="PF02892"/>
    </source>
</evidence>
<evidence type="ECO:0000259" key="10">
    <source>
        <dbReference type="Pfam" id="PF05699"/>
    </source>
</evidence>
<dbReference type="GO" id="GO:0046983">
    <property type="term" value="F:protein dimerization activity"/>
    <property type="evidence" value="ECO:0007669"/>
    <property type="project" value="InterPro"/>
</dbReference>
<evidence type="ECO:0000256" key="3">
    <source>
        <dbReference type="ARBA" id="ARBA00022771"/>
    </source>
</evidence>
<feature type="domain" description="HAT C-terminal dimerisation" evidence="10">
    <location>
        <begin position="536"/>
        <end position="589"/>
    </location>
</feature>
<dbReference type="eggNOG" id="KOG1121">
    <property type="taxonomic scope" value="Eukaryota"/>
</dbReference>
<evidence type="ECO:0000256" key="8">
    <source>
        <dbReference type="ARBA" id="ARBA00023242"/>
    </source>
</evidence>
<proteinExistence type="predicted"/>
<dbReference type="InParanoid" id="E3N7B2"/>
<keyword evidence="7" id="KW-0804">Transcription</keyword>
<dbReference type="GO" id="GO:0008270">
    <property type="term" value="F:zinc ion binding"/>
    <property type="evidence" value="ECO:0007669"/>
    <property type="project" value="UniProtKB-KW"/>
</dbReference>